<dbReference type="CDD" id="cd17895">
    <property type="entry name" value="AGPR_1_N"/>
    <property type="match status" value="1"/>
</dbReference>
<evidence type="ECO:0000256" key="3">
    <source>
        <dbReference type="ARBA" id="ARBA00022857"/>
    </source>
</evidence>
<dbReference type="InterPro" id="IPR058924">
    <property type="entry name" value="AGPR_dimerisation_dom"/>
</dbReference>
<feature type="active site" evidence="5">
    <location>
        <position position="146"/>
    </location>
</feature>
<dbReference type="Pfam" id="PF01118">
    <property type="entry name" value="Semialdhyde_dh"/>
    <property type="match status" value="1"/>
</dbReference>
<evidence type="ECO:0000313" key="7">
    <source>
        <dbReference type="EMBL" id="KXT74646.1"/>
    </source>
</evidence>
<dbReference type="Gene3D" id="3.30.360.10">
    <property type="entry name" value="Dihydrodipicolinate Reductase, domain 2"/>
    <property type="match status" value="1"/>
</dbReference>
<dbReference type="InterPro" id="IPR023013">
    <property type="entry name" value="AGPR_AS"/>
</dbReference>
<dbReference type="Proteomes" id="UP000070096">
    <property type="component" value="Unassembled WGS sequence"/>
</dbReference>
<dbReference type="PANTHER" id="PTHR32338:SF10">
    <property type="entry name" value="N-ACETYL-GAMMA-GLUTAMYL-PHOSPHATE REDUCTASE, CHLOROPLASTIC-RELATED"/>
    <property type="match status" value="1"/>
</dbReference>
<dbReference type="SUPFAM" id="SSF51735">
    <property type="entry name" value="NAD(P)-binding Rossmann-fold domains"/>
    <property type="match status" value="1"/>
</dbReference>
<accession>A0A139NEY8</accession>
<keyword evidence="2" id="KW-0028">Amino-acid biosynthesis</keyword>
<evidence type="ECO:0000256" key="2">
    <source>
        <dbReference type="ARBA" id="ARBA00022605"/>
    </source>
</evidence>
<keyword evidence="4 7" id="KW-0560">Oxidoreductase</keyword>
<organism evidence="7 8">
    <name type="scientific">Streptococcus gordonii</name>
    <dbReference type="NCBI Taxonomy" id="1302"/>
    <lineage>
        <taxon>Bacteria</taxon>
        <taxon>Bacillati</taxon>
        <taxon>Bacillota</taxon>
        <taxon>Bacilli</taxon>
        <taxon>Lactobacillales</taxon>
        <taxon>Streptococcaceae</taxon>
        <taxon>Streptococcus</taxon>
    </lineage>
</organism>
<evidence type="ECO:0000256" key="1">
    <source>
        <dbReference type="ARBA" id="ARBA00022571"/>
    </source>
</evidence>
<dbReference type="PATRIC" id="fig|1302.21.peg.151"/>
<dbReference type="InterPro" id="IPR050085">
    <property type="entry name" value="AGPR"/>
</dbReference>
<dbReference type="EMBL" id="LQRC01000023">
    <property type="protein sequence ID" value="KXT74646.1"/>
    <property type="molecule type" value="Genomic_DNA"/>
</dbReference>
<evidence type="ECO:0000256" key="4">
    <source>
        <dbReference type="ARBA" id="ARBA00023002"/>
    </source>
</evidence>
<dbReference type="GO" id="GO:0003942">
    <property type="term" value="F:N-acetyl-gamma-glutamyl-phosphate reductase activity"/>
    <property type="evidence" value="ECO:0007669"/>
    <property type="project" value="UniProtKB-EC"/>
</dbReference>
<dbReference type="GO" id="GO:0006526">
    <property type="term" value="P:L-arginine biosynthetic process"/>
    <property type="evidence" value="ECO:0007669"/>
    <property type="project" value="UniProtKB-KW"/>
</dbReference>
<reference evidence="7 8" key="1">
    <citation type="submission" date="2016-01" db="EMBL/GenBank/DDBJ databases">
        <title>Highly variable Streptococcus oralis are common among viridans streptococci isolated from primates.</title>
        <authorList>
            <person name="Denapaite D."/>
            <person name="Rieger M."/>
            <person name="Koendgen S."/>
            <person name="Brueckner R."/>
            <person name="Ochigava I."/>
            <person name="Kappeler P."/>
            <person name="Maetz-Rensing K."/>
            <person name="Leendertz F."/>
            <person name="Hakenbeck R."/>
        </authorList>
    </citation>
    <scope>NUCLEOTIDE SEQUENCE [LARGE SCALE GENOMIC DNA]</scope>
    <source>
        <strain evidence="7 8">DD07</strain>
    </source>
</reference>
<dbReference type="GO" id="GO:0051287">
    <property type="term" value="F:NAD binding"/>
    <property type="evidence" value="ECO:0007669"/>
    <property type="project" value="InterPro"/>
</dbReference>
<dbReference type="InterPro" id="IPR000534">
    <property type="entry name" value="Semialdehyde_DH_NAD-bd"/>
</dbReference>
<evidence type="ECO:0000313" key="8">
    <source>
        <dbReference type="Proteomes" id="UP000070096"/>
    </source>
</evidence>
<protein>
    <submittedName>
        <fullName evidence="7">N-acetyl-gamma-glutamyl-phosphate reductase</fullName>
        <ecNumber evidence="7">1.2.1.38</ecNumber>
    </submittedName>
</protein>
<dbReference type="SMART" id="SM00859">
    <property type="entry name" value="Semialdhyde_dh"/>
    <property type="match status" value="1"/>
</dbReference>
<comment type="caution">
    <text evidence="7">The sequence shown here is derived from an EMBL/GenBank/DDBJ whole genome shotgun (WGS) entry which is preliminary data.</text>
</comment>
<dbReference type="PANTHER" id="PTHR32338">
    <property type="entry name" value="N-ACETYL-GAMMA-GLUTAMYL-PHOSPHATE REDUCTASE, CHLOROPLASTIC-RELATED-RELATED"/>
    <property type="match status" value="1"/>
</dbReference>
<dbReference type="Pfam" id="PF22698">
    <property type="entry name" value="Semialdhyde_dhC_1"/>
    <property type="match status" value="1"/>
</dbReference>
<keyword evidence="1" id="KW-0055">Arginine biosynthesis</keyword>
<name>A0A139NEY8_STRGN</name>
<proteinExistence type="predicted"/>
<feature type="domain" description="Semialdehyde dehydrogenase NAD-binding" evidence="6">
    <location>
        <begin position="2"/>
        <end position="139"/>
    </location>
</feature>
<dbReference type="Gene3D" id="3.40.50.720">
    <property type="entry name" value="NAD(P)-binding Rossmann-like Domain"/>
    <property type="match status" value="1"/>
</dbReference>
<sequence>MRISIVGITGYSGMELLRILLQHPQVEVVSLHASRDMEAPVSELYLHLKGICSLKIEAFDSQEIMRRADLVFFATSSGVDKDLSKDFVEAGFPVIDLSGDHRLSGNIYKKWYQKEPAEDYVQKEFIYGLSEFTDVRGKRFIANPGCYATATELALIPLLQAQAIELDSIIVDAKSGLTGAG</sequence>
<gene>
    <name evidence="7" type="ORF">SGODD07_00131</name>
</gene>
<evidence type="ECO:0000259" key="6">
    <source>
        <dbReference type="SMART" id="SM00859"/>
    </source>
</evidence>
<dbReference type="PROSITE" id="PS01224">
    <property type="entry name" value="ARGC"/>
    <property type="match status" value="1"/>
</dbReference>
<keyword evidence="3" id="KW-0521">NADP</keyword>
<dbReference type="EC" id="1.2.1.38" evidence="7"/>
<dbReference type="InterPro" id="IPR036291">
    <property type="entry name" value="NAD(P)-bd_dom_sf"/>
</dbReference>
<dbReference type="AlphaFoldDB" id="A0A139NEY8"/>
<evidence type="ECO:0000256" key="5">
    <source>
        <dbReference type="PROSITE-ProRule" id="PRU10010"/>
    </source>
</evidence>